<organism evidence="1 2">
    <name type="scientific">Araneus ventricosus</name>
    <name type="common">Orbweaver spider</name>
    <name type="synonym">Epeira ventricosa</name>
    <dbReference type="NCBI Taxonomy" id="182803"/>
    <lineage>
        <taxon>Eukaryota</taxon>
        <taxon>Metazoa</taxon>
        <taxon>Ecdysozoa</taxon>
        <taxon>Arthropoda</taxon>
        <taxon>Chelicerata</taxon>
        <taxon>Arachnida</taxon>
        <taxon>Araneae</taxon>
        <taxon>Araneomorphae</taxon>
        <taxon>Entelegynae</taxon>
        <taxon>Araneoidea</taxon>
        <taxon>Araneidae</taxon>
        <taxon>Araneus</taxon>
    </lineage>
</organism>
<gene>
    <name evidence="1" type="ORF">AVEN_69565_1</name>
</gene>
<comment type="caution">
    <text evidence="1">The sequence shown here is derived from an EMBL/GenBank/DDBJ whole genome shotgun (WGS) entry which is preliminary data.</text>
</comment>
<proteinExistence type="predicted"/>
<dbReference type="EMBL" id="BGPR01009675">
    <property type="protein sequence ID" value="GBN41553.1"/>
    <property type="molecule type" value="Genomic_DNA"/>
</dbReference>
<protein>
    <submittedName>
        <fullName evidence="1">Uncharacterized protein</fullName>
    </submittedName>
</protein>
<evidence type="ECO:0000313" key="1">
    <source>
        <dbReference type="EMBL" id="GBN41553.1"/>
    </source>
</evidence>
<keyword evidence="2" id="KW-1185">Reference proteome</keyword>
<sequence>MTDLRLGIHDRSTPKPIVNMKIRSELEWKVGYPMVRISIALYGLPGYKSTPAGISICVWGERLEVCDSKRKSEKAGVRSRRLE</sequence>
<accession>A0A4Y2NRT7</accession>
<evidence type="ECO:0000313" key="2">
    <source>
        <dbReference type="Proteomes" id="UP000499080"/>
    </source>
</evidence>
<name>A0A4Y2NRT7_ARAVE</name>
<dbReference type="AlphaFoldDB" id="A0A4Y2NRT7"/>
<dbReference type="Proteomes" id="UP000499080">
    <property type="component" value="Unassembled WGS sequence"/>
</dbReference>
<reference evidence="1 2" key="1">
    <citation type="journal article" date="2019" name="Sci. Rep.">
        <title>Orb-weaving spider Araneus ventricosus genome elucidates the spidroin gene catalogue.</title>
        <authorList>
            <person name="Kono N."/>
            <person name="Nakamura H."/>
            <person name="Ohtoshi R."/>
            <person name="Moran D.A.P."/>
            <person name="Shinohara A."/>
            <person name="Yoshida Y."/>
            <person name="Fujiwara M."/>
            <person name="Mori M."/>
            <person name="Tomita M."/>
            <person name="Arakawa K."/>
        </authorList>
    </citation>
    <scope>NUCLEOTIDE SEQUENCE [LARGE SCALE GENOMIC DNA]</scope>
</reference>